<dbReference type="SMART" id="SM00717">
    <property type="entry name" value="SANT"/>
    <property type="match status" value="2"/>
</dbReference>
<dbReference type="EMBL" id="CATOUU010000315">
    <property type="protein sequence ID" value="CAI9924541.1"/>
    <property type="molecule type" value="Genomic_DNA"/>
</dbReference>
<evidence type="ECO:0000259" key="1">
    <source>
        <dbReference type="PROSITE" id="PS50090"/>
    </source>
</evidence>
<dbReference type="GO" id="GO:0003677">
    <property type="term" value="F:DNA binding"/>
    <property type="evidence" value="ECO:0007669"/>
    <property type="project" value="UniProtKB-KW"/>
</dbReference>
<dbReference type="Pfam" id="PF13921">
    <property type="entry name" value="Myb_DNA-bind_6"/>
    <property type="match status" value="1"/>
</dbReference>
<dbReference type="InterPro" id="IPR001005">
    <property type="entry name" value="SANT/Myb"/>
</dbReference>
<dbReference type="AlphaFoldDB" id="A0AA86NSB2"/>
<dbReference type="SUPFAM" id="SSF46689">
    <property type="entry name" value="Homeodomain-like"/>
    <property type="match status" value="2"/>
</dbReference>
<protein>
    <submittedName>
        <fullName evidence="3">Myb-like DNA-binding domain-containing protein</fullName>
    </submittedName>
    <submittedName>
        <fullName evidence="4">Myb-like_DNA-binding domain-containing protein</fullName>
    </submittedName>
</protein>
<dbReference type="Proteomes" id="UP001642409">
    <property type="component" value="Unassembled WGS sequence"/>
</dbReference>
<reference evidence="3" key="1">
    <citation type="submission" date="2023-06" db="EMBL/GenBank/DDBJ databases">
        <authorList>
            <person name="Kurt Z."/>
        </authorList>
    </citation>
    <scope>NUCLEOTIDE SEQUENCE</scope>
</reference>
<name>A0AA86NSB2_9EUKA</name>
<keyword evidence="5" id="KW-1185">Reference proteome</keyword>
<dbReference type="Gene3D" id="1.10.10.60">
    <property type="entry name" value="Homeodomain-like"/>
    <property type="match status" value="1"/>
</dbReference>
<dbReference type="EMBL" id="CAXDID020000649">
    <property type="protein sequence ID" value="CAL6108287.1"/>
    <property type="molecule type" value="Genomic_DNA"/>
</dbReference>
<sequence length="197" mass="23833">MNKTITKWTDSDKQKLGELVKQYTIKNRTNWIQIAQIMKRTPNQCKTYYQVVLNQFNSKNCNTQWTAQKLVQLVTCVAIYGKKWELIRKLEFQDCSAEQLRQRYLLFQSKKQFRTEIANRILNCEQLHPEDFTQKAIDFFKYLYKIYFKCEKPIKNMDEIITLKIMNLNDEQIDVKLLIFKIYNSLPQQYKIQCDEQ</sequence>
<accession>A0AA86NSB2</accession>
<reference evidence="4 5" key="2">
    <citation type="submission" date="2024-07" db="EMBL/GenBank/DDBJ databases">
        <authorList>
            <person name="Akdeniz Z."/>
        </authorList>
    </citation>
    <scope>NUCLEOTIDE SEQUENCE [LARGE SCALE GENOMIC DNA]</scope>
</reference>
<evidence type="ECO:0000313" key="5">
    <source>
        <dbReference type="Proteomes" id="UP001642409"/>
    </source>
</evidence>
<dbReference type="InterPro" id="IPR017930">
    <property type="entry name" value="Myb_dom"/>
</dbReference>
<keyword evidence="3" id="KW-0238">DNA-binding</keyword>
<evidence type="ECO:0000313" key="4">
    <source>
        <dbReference type="EMBL" id="CAL6108287.1"/>
    </source>
</evidence>
<feature type="domain" description="HTH myb-type" evidence="2">
    <location>
        <begin position="1"/>
        <end position="57"/>
    </location>
</feature>
<comment type="caution">
    <text evidence="3">The sequence shown here is derived from an EMBL/GenBank/DDBJ whole genome shotgun (WGS) entry which is preliminary data.</text>
</comment>
<organism evidence="3">
    <name type="scientific">Hexamita inflata</name>
    <dbReference type="NCBI Taxonomy" id="28002"/>
    <lineage>
        <taxon>Eukaryota</taxon>
        <taxon>Metamonada</taxon>
        <taxon>Diplomonadida</taxon>
        <taxon>Hexamitidae</taxon>
        <taxon>Hexamitinae</taxon>
        <taxon>Hexamita</taxon>
    </lineage>
</organism>
<dbReference type="CDD" id="cd00167">
    <property type="entry name" value="SANT"/>
    <property type="match status" value="1"/>
</dbReference>
<dbReference type="PROSITE" id="PS50090">
    <property type="entry name" value="MYB_LIKE"/>
    <property type="match status" value="1"/>
</dbReference>
<evidence type="ECO:0000259" key="2">
    <source>
        <dbReference type="PROSITE" id="PS51294"/>
    </source>
</evidence>
<dbReference type="PROSITE" id="PS51294">
    <property type="entry name" value="HTH_MYB"/>
    <property type="match status" value="1"/>
</dbReference>
<evidence type="ECO:0000313" key="3">
    <source>
        <dbReference type="EMBL" id="CAI9924541.1"/>
    </source>
</evidence>
<gene>
    <name evidence="3" type="ORF">HINF_LOCUS12186</name>
    <name evidence="4" type="ORF">HINF_LOCUS74894</name>
</gene>
<feature type="domain" description="Myb-like" evidence="1">
    <location>
        <begin position="7"/>
        <end position="53"/>
    </location>
</feature>
<dbReference type="InterPro" id="IPR009057">
    <property type="entry name" value="Homeodomain-like_sf"/>
</dbReference>
<proteinExistence type="predicted"/>